<evidence type="ECO:0000256" key="1">
    <source>
        <dbReference type="ARBA" id="ARBA00010113"/>
    </source>
</evidence>
<comment type="function">
    <text evidence="12">Adds a GMP to the 5'-end of tRNA(His) after transcription and RNase P cleavage.</text>
</comment>
<evidence type="ECO:0000256" key="5">
    <source>
        <dbReference type="ARBA" id="ARBA00022694"/>
    </source>
</evidence>
<evidence type="ECO:0000256" key="12">
    <source>
        <dbReference type="PIRNR" id="PIRNR028980"/>
    </source>
</evidence>
<feature type="binding site" evidence="13">
    <location>
        <begin position="29"/>
        <end position="34"/>
    </location>
    <ligand>
        <name>GTP</name>
        <dbReference type="ChEBI" id="CHEBI:37565"/>
    </ligand>
</feature>
<comment type="catalytic activity">
    <reaction evidence="12">
        <text>a 5'-end ribonucleotide-tRNA(His) + GTP + ATP + H2O = a 5'-end phospho-guanosine-ribonucleotide-tRNA(His) + AMP + 2 diphosphate + H(+)</text>
        <dbReference type="Rhea" id="RHEA:54564"/>
        <dbReference type="Rhea" id="RHEA-COMP:14193"/>
        <dbReference type="Rhea" id="RHEA-COMP:14917"/>
        <dbReference type="ChEBI" id="CHEBI:15377"/>
        <dbReference type="ChEBI" id="CHEBI:15378"/>
        <dbReference type="ChEBI" id="CHEBI:30616"/>
        <dbReference type="ChEBI" id="CHEBI:33019"/>
        <dbReference type="ChEBI" id="CHEBI:37565"/>
        <dbReference type="ChEBI" id="CHEBI:138282"/>
        <dbReference type="ChEBI" id="CHEBI:141847"/>
        <dbReference type="ChEBI" id="CHEBI:456215"/>
        <dbReference type="EC" id="2.7.7.79"/>
    </reaction>
</comment>
<feature type="binding site" evidence="14">
    <location>
        <position position="76"/>
    </location>
    <ligand>
        <name>Mg(2+)</name>
        <dbReference type="ChEBI" id="CHEBI:18420"/>
        <label>2</label>
        <note>catalytic</note>
    </ligand>
</feature>
<feature type="binding site" evidence="14">
    <location>
        <position position="29"/>
    </location>
    <ligand>
        <name>Mg(2+)</name>
        <dbReference type="ChEBI" id="CHEBI:18420"/>
        <label>2</label>
        <note>catalytic</note>
    </ligand>
</feature>
<keyword evidence="8 12" id="KW-0547">Nucleotide-binding</keyword>
<proteinExistence type="inferred from homology"/>
<evidence type="ECO:0000256" key="6">
    <source>
        <dbReference type="ARBA" id="ARBA00022695"/>
    </source>
</evidence>
<evidence type="ECO:0000256" key="10">
    <source>
        <dbReference type="ARBA" id="ARBA00023134"/>
    </source>
</evidence>
<feature type="domain" description="tRNAHis guanylyltransferase catalytic" evidence="16">
    <location>
        <begin position="6"/>
        <end position="135"/>
    </location>
</feature>
<dbReference type="EC" id="2.7.7.79" evidence="2 12"/>
<organism evidence="18 19">
    <name type="scientific">Vanrija pseudolonga</name>
    <dbReference type="NCBI Taxonomy" id="143232"/>
    <lineage>
        <taxon>Eukaryota</taxon>
        <taxon>Fungi</taxon>
        <taxon>Dikarya</taxon>
        <taxon>Basidiomycota</taxon>
        <taxon>Agaricomycotina</taxon>
        <taxon>Tremellomycetes</taxon>
        <taxon>Trichosporonales</taxon>
        <taxon>Trichosporonaceae</taxon>
        <taxon>Vanrija</taxon>
    </lineage>
</organism>
<evidence type="ECO:0000256" key="14">
    <source>
        <dbReference type="PIRSR" id="PIRSR028980-2"/>
    </source>
</evidence>
<dbReference type="Gene3D" id="3.30.70.3000">
    <property type="match status" value="1"/>
</dbReference>
<feature type="binding site" evidence="13">
    <location>
        <begin position="75"/>
        <end position="76"/>
    </location>
    <ligand>
        <name>GTP</name>
        <dbReference type="ChEBI" id="CHEBI:37565"/>
    </ligand>
</feature>
<dbReference type="PANTHER" id="PTHR12729">
    <property type="entry name" value="TRNA(HIS) GUANYLYLTRANSFERASE-RELATED"/>
    <property type="match status" value="1"/>
</dbReference>
<feature type="binding site" evidence="14">
    <location>
        <position position="30"/>
    </location>
    <ligand>
        <name>Mg(2+)</name>
        <dbReference type="ChEBI" id="CHEBI:18420"/>
        <label>1</label>
        <note>catalytic</note>
    </ligand>
</feature>
<reference evidence="18" key="1">
    <citation type="submission" date="2023-10" db="EMBL/GenBank/DDBJ databases">
        <authorList>
            <person name="Noh H."/>
        </authorList>
    </citation>
    <scope>NUCLEOTIDE SEQUENCE</scope>
    <source>
        <strain evidence="18">DUCC4014</strain>
    </source>
</reference>
<dbReference type="InterPro" id="IPR038469">
    <property type="entry name" value="tRNAHis_GuaTrfase_Thg1_sf"/>
</dbReference>
<dbReference type="Proteomes" id="UP000827549">
    <property type="component" value="Chromosome 4"/>
</dbReference>
<evidence type="ECO:0000256" key="8">
    <source>
        <dbReference type="ARBA" id="ARBA00022741"/>
    </source>
</evidence>
<evidence type="ECO:0000313" key="18">
    <source>
        <dbReference type="EMBL" id="WOO82212.1"/>
    </source>
</evidence>
<dbReference type="GO" id="GO:0005525">
    <property type="term" value="F:GTP binding"/>
    <property type="evidence" value="ECO:0007669"/>
    <property type="project" value="UniProtKB-UniRule"/>
</dbReference>
<dbReference type="EMBL" id="CP086717">
    <property type="protein sequence ID" value="WOO82212.1"/>
    <property type="molecule type" value="Genomic_DNA"/>
</dbReference>
<dbReference type="InterPro" id="IPR007537">
    <property type="entry name" value="tRNAHis_GuaTrfase_Thg1"/>
</dbReference>
<keyword evidence="9 12" id="KW-0460">Magnesium</keyword>
<dbReference type="RefSeq" id="XP_062628244.1">
    <property type="nucleotide sequence ID" value="XM_062772261.1"/>
</dbReference>
<evidence type="ECO:0000256" key="4">
    <source>
        <dbReference type="ARBA" id="ARBA00022679"/>
    </source>
</evidence>
<dbReference type="PIRSF" id="PIRSF028980">
    <property type="entry name" value="tRNAHis_guanylyltransferase"/>
    <property type="match status" value="1"/>
</dbReference>
<comment type="similarity">
    <text evidence="1 12">Belongs to the tRNA(His) guanylyltransferase family.</text>
</comment>
<evidence type="ECO:0000259" key="16">
    <source>
        <dbReference type="Pfam" id="PF04446"/>
    </source>
</evidence>
<evidence type="ECO:0000256" key="15">
    <source>
        <dbReference type="SAM" id="MobiDB-lite"/>
    </source>
</evidence>
<accession>A0AAF1BJ17</accession>
<keyword evidence="19" id="KW-1185">Reference proteome</keyword>
<evidence type="ECO:0000259" key="17">
    <source>
        <dbReference type="Pfam" id="PF14413"/>
    </source>
</evidence>
<evidence type="ECO:0000313" key="19">
    <source>
        <dbReference type="Proteomes" id="UP000827549"/>
    </source>
</evidence>
<keyword evidence="10 12" id="KW-0342">GTP-binding</keyword>
<comment type="cofactor">
    <cofactor evidence="14">
        <name>Mg(2+)</name>
        <dbReference type="ChEBI" id="CHEBI:18420"/>
    </cofactor>
    <text evidence="14">Binds 2 magnesium ions per subunit.</text>
</comment>
<evidence type="ECO:0000256" key="9">
    <source>
        <dbReference type="ARBA" id="ARBA00022842"/>
    </source>
</evidence>
<sequence length="356" mass="39652">MAKSRFEYVKNYELPDPLLPNAHIVVRVDGRGFHKFSDAHNFEKPNDQRALDLMNAAARAVMDEFGDVVLAFGQSDEYSFLMRRSTNVYSRRRSKINSTVASIFTSAYVFNWAKYFPGAELLYPPTFDSRVVLYPGEKEVRDYFSWRQADSEWCGWAVDADGSGGPVHCLRRGGGVPMSPRHRLTPPPAHINNLYNTCFWALVHDGQTPREANRTLQGTNSKDKNELLFSRFGTNYNDIPPYFRKGSVLVRVDPNPVPVVLLEADDDADDDGDEDATPEAALASAVEKRLSVEAAAKANGEDASGPKQAGGSAMPTTEAAHAKKAKPYEGTTGEIVVLHEDIIRNPFWRARPWLLA</sequence>
<keyword evidence="7 12" id="KW-0479">Metal-binding</keyword>
<name>A0AAF1BJ17_9TREE</name>
<feature type="domain" description="Thg1 C-terminal" evidence="17">
    <location>
        <begin position="189"/>
        <end position="343"/>
    </location>
</feature>
<evidence type="ECO:0000256" key="13">
    <source>
        <dbReference type="PIRSR" id="PIRSR028980-1"/>
    </source>
</evidence>
<feature type="region of interest" description="Disordered" evidence="15">
    <location>
        <begin position="296"/>
        <end position="326"/>
    </location>
</feature>
<keyword evidence="4 12" id="KW-0808">Transferase</keyword>
<feature type="binding site" evidence="14">
    <location>
        <position position="29"/>
    </location>
    <ligand>
        <name>Mg(2+)</name>
        <dbReference type="ChEBI" id="CHEBI:18420"/>
        <label>1</label>
        <note>catalytic</note>
    </ligand>
</feature>
<keyword evidence="6 12" id="KW-0548">Nucleotidyltransferase</keyword>
<evidence type="ECO:0000256" key="7">
    <source>
        <dbReference type="ARBA" id="ARBA00022723"/>
    </source>
</evidence>
<evidence type="ECO:0000256" key="3">
    <source>
        <dbReference type="ARBA" id="ARBA00015443"/>
    </source>
</evidence>
<keyword evidence="5 12" id="KW-0819">tRNA processing</keyword>
<dbReference type="InterPro" id="IPR024956">
    <property type="entry name" value="tRNAHis_GuaTrfase_cat"/>
</dbReference>
<dbReference type="GO" id="GO:0008193">
    <property type="term" value="F:tRNA guanylyltransferase activity"/>
    <property type="evidence" value="ECO:0007669"/>
    <property type="project" value="UniProtKB-UniRule"/>
</dbReference>
<evidence type="ECO:0000256" key="2">
    <source>
        <dbReference type="ARBA" id="ARBA00012511"/>
    </source>
</evidence>
<evidence type="ECO:0000256" key="11">
    <source>
        <dbReference type="ARBA" id="ARBA00032480"/>
    </source>
</evidence>
<feature type="binding site" evidence="14">
    <location>
        <position position="76"/>
    </location>
    <ligand>
        <name>Mg(2+)</name>
        <dbReference type="ChEBI" id="CHEBI:18420"/>
        <label>1</label>
        <note>catalytic</note>
    </ligand>
</feature>
<dbReference type="GO" id="GO:0000287">
    <property type="term" value="F:magnesium ion binding"/>
    <property type="evidence" value="ECO:0007669"/>
    <property type="project" value="UniProtKB-UniRule"/>
</dbReference>
<dbReference type="Pfam" id="PF14413">
    <property type="entry name" value="Thg1C"/>
    <property type="match status" value="1"/>
</dbReference>
<dbReference type="Pfam" id="PF04446">
    <property type="entry name" value="Thg1"/>
    <property type="match status" value="1"/>
</dbReference>
<dbReference type="AlphaFoldDB" id="A0AAF1BJ17"/>
<dbReference type="InterPro" id="IPR025845">
    <property type="entry name" value="Thg1_C_dom"/>
</dbReference>
<dbReference type="PANTHER" id="PTHR12729:SF6">
    <property type="entry name" value="TRNA(HIS) GUANYLYLTRANSFERASE-RELATED"/>
    <property type="match status" value="1"/>
</dbReference>
<gene>
    <name evidence="18" type="primary">THG_1</name>
    <name evidence="18" type="ORF">LOC62_04G005711</name>
</gene>
<dbReference type="GO" id="GO:0006400">
    <property type="term" value="P:tRNA modification"/>
    <property type="evidence" value="ECO:0007669"/>
    <property type="project" value="UniProtKB-UniRule"/>
</dbReference>
<protein>
    <recommendedName>
        <fullName evidence="3 12">tRNA(His) guanylyltransferase</fullName>
        <ecNumber evidence="2 12">2.7.7.79</ecNumber>
    </recommendedName>
    <alternativeName>
        <fullName evidence="11 12">tRNA-histidine guanylyltransferase</fullName>
    </alternativeName>
</protein>
<dbReference type="GeneID" id="87808939"/>